<dbReference type="EMBL" id="QUMQ01000001">
    <property type="protein sequence ID" value="REF94206.1"/>
    <property type="molecule type" value="Genomic_DNA"/>
</dbReference>
<dbReference type="Pfam" id="PF04237">
    <property type="entry name" value="YjbR"/>
    <property type="match status" value="1"/>
</dbReference>
<dbReference type="AlphaFoldDB" id="A0A3D9Z9Y2"/>
<organism evidence="1 2">
    <name type="scientific">Asanoa ferruginea</name>
    <dbReference type="NCBI Taxonomy" id="53367"/>
    <lineage>
        <taxon>Bacteria</taxon>
        <taxon>Bacillati</taxon>
        <taxon>Actinomycetota</taxon>
        <taxon>Actinomycetes</taxon>
        <taxon>Micromonosporales</taxon>
        <taxon>Micromonosporaceae</taxon>
        <taxon>Asanoa</taxon>
    </lineage>
</organism>
<dbReference type="InterPro" id="IPR038056">
    <property type="entry name" value="YjbR-like_sf"/>
</dbReference>
<evidence type="ECO:0000313" key="2">
    <source>
        <dbReference type="Proteomes" id="UP000256913"/>
    </source>
</evidence>
<protein>
    <submittedName>
        <fullName evidence="1">Putative DNA-binding protein (MmcQ/YjbR family)</fullName>
    </submittedName>
</protein>
<gene>
    <name evidence="1" type="ORF">DFJ67_0121</name>
</gene>
<dbReference type="OrthoDB" id="3194910at2"/>
<keyword evidence="2" id="KW-1185">Reference proteome</keyword>
<sequence>MTRDELVAYCLAKPGAWPDQPWEGDTVAKVGGKIFAFLGEGPPPTVGLKCGPNREVADEWLARYPGSASVMAYIGRSGWNTLTVGTGIPDDEILEAIDASYDTVVSKLPKRERPTGT</sequence>
<reference evidence="1 2" key="1">
    <citation type="submission" date="2018-08" db="EMBL/GenBank/DDBJ databases">
        <title>Sequencing the genomes of 1000 actinobacteria strains.</title>
        <authorList>
            <person name="Klenk H.-P."/>
        </authorList>
    </citation>
    <scope>NUCLEOTIDE SEQUENCE [LARGE SCALE GENOMIC DNA]</scope>
    <source>
        <strain evidence="1 2">DSM 44099</strain>
    </source>
</reference>
<dbReference type="InterPro" id="IPR007351">
    <property type="entry name" value="YjbR"/>
</dbReference>
<dbReference type="SUPFAM" id="SSF142906">
    <property type="entry name" value="YjbR-like"/>
    <property type="match status" value="1"/>
</dbReference>
<comment type="caution">
    <text evidence="1">The sequence shown here is derived from an EMBL/GenBank/DDBJ whole genome shotgun (WGS) entry which is preliminary data.</text>
</comment>
<evidence type="ECO:0000313" key="1">
    <source>
        <dbReference type="EMBL" id="REF94206.1"/>
    </source>
</evidence>
<dbReference type="Gene3D" id="3.90.1150.30">
    <property type="match status" value="1"/>
</dbReference>
<dbReference type="Proteomes" id="UP000256913">
    <property type="component" value="Unassembled WGS sequence"/>
</dbReference>
<accession>A0A3D9Z9Y2</accession>
<proteinExistence type="predicted"/>
<keyword evidence="1" id="KW-0238">DNA-binding</keyword>
<dbReference type="PANTHER" id="PTHR35145:SF1">
    <property type="entry name" value="CYTOPLASMIC PROTEIN"/>
    <property type="match status" value="1"/>
</dbReference>
<name>A0A3D9Z9Y2_9ACTN</name>
<dbReference type="InterPro" id="IPR058532">
    <property type="entry name" value="YjbR/MT2646/Rv2570-like"/>
</dbReference>
<dbReference type="GO" id="GO:0003677">
    <property type="term" value="F:DNA binding"/>
    <property type="evidence" value="ECO:0007669"/>
    <property type="project" value="UniProtKB-KW"/>
</dbReference>
<dbReference type="RefSeq" id="WP_116066061.1">
    <property type="nucleotide sequence ID" value="NZ_BONB01000027.1"/>
</dbReference>
<dbReference type="PANTHER" id="PTHR35145">
    <property type="entry name" value="CYTOPLASMIC PROTEIN-RELATED"/>
    <property type="match status" value="1"/>
</dbReference>